<dbReference type="PANTHER" id="PTHR31769">
    <property type="entry name" value="OS07G0462200 PROTEIN-RELATED"/>
    <property type="match status" value="1"/>
</dbReference>
<dbReference type="AlphaFoldDB" id="W1P8M2"/>
<dbReference type="KEGG" id="atr:18432106"/>
<proteinExistence type="inferred from homology"/>
<evidence type="ECO:0000313" key="9">
    <source>
        <dbReference type="Proteomes" id="UP000017836"/>
    </source>
</evidence>
<keyword evidence="5 7" id="KW-0472">Membrane</keyword>
<evidence type="ECO:0000256" key="1">
    <source>
        <dbReference type="ARBA" id="ARBA00004127"/>
    </source>
</evidence>
<reference evidence="9" key="1">
    <citation type="journal article" date="2013" name="Science">
        <title>The Amborella genome and the evolution of flowering plants.</title>
        <authorList>
            <consortium name="Amborella Genome Project"/>
        </authorList>
    </citation>
    <scope>NUCLEOTIDE SEQUENCE [LARGE SCALE GENOMIC DNA]</scope>
</reference>
<dbReference type="HOGENOM" id="CLU_062329_1_1_1"/>
<accession>W1P8M2</accession>
<dbReference type="GO" id="GO:0012505">
    <property type="term" value="C:endomembrane system"/>
    <property type="evidence" value="ECO:0007669"/>
    <property type="project" value="UniProtKB-SubCell"/>
</dbReference>
<feature type="transmembrane region" description="Helical" evidence="7">
    <location>
        <begin position="6"/>
        <end position="28"/>
    </location>
</feature>
<comment type="similarity">
    <text evidence="6">Belongs to the DESIGUAL family.</text>
</comment>
<protein>
    <recommendedName>
        <fullName evidence="10">Fiber protein Fb34</fullName>
    </recommendedName>
</protein>
<feature type="transmembrane region" description="Helical" evidence="7">
    <location>
        <begin position="97"/>
        <end position="118"/>
    </location>
</feature>
<comment type="subcellular location">
    <subcellularLocation>
        <location evidence="1">Endomembrane system</location>
        <topology evidence="1">Multi-pass membrane protein</topology>
    </subcellularLocation>
</comment>
<dbReference type="EMBL" id="KI394313">
    <property type="protein sequence ID" value="ERN03956.1"/>
    <property type="molecule type" value="Genomic_DNA"/>
</dbReference>
<gene>
    <name evidence="8" type="ORF">AMTR_s00079p00069130</name>
</gene>
<evidence type="ECO:0000256" key="2">
    <source>
        <dbReference type="ARBA" id="ARBA00022692"/>
    </source>
</evidence>
<evidence type="ECO:0000256" key="5">
    <source>
        <dbReference type="ARBA" id="ARBA00023136"/>
    </source>
</evidence>
<evidence type="ECO:0000256" key="7">
    <source>
        <dbReference type="SAM" id="Phobius"/>
    </source>
</evidence>
<evidence type="ECO:0000256" key="3">
    <source>
        <dbReference type="ARBA" id="ARBA00022729"/>
    </source>
</evidence>
<dbReference type="Gramene" id="ERN03956">
    <property type="protein sequence ID" value="ERN03956"/>
    <property type="gene ID" value="AMTR_s00079p00069130"/>
</dbReference>
<dbReference type="OMA" id="NTTFCVY"/>
<dbReference type="eggNOG" id="ENOG502QQVS">
    <property type="taxonomic scope" value="Eukaryota"/>
</dbReference>
<evidence type="ECO:0000256" key="4">
    <source>
        <dbReference type="ARBA" id="ARBA00022989"/>
    </source>
</evidence>
<evidence type="ECO:0000313" key="8">
    <source>
        <dbReference type="EMBL" id="ERN03956.1"/>
    </source>
</evidence>
<dbReference type="InterPro" id="IPR052222">
    <property type="entry name" value="DESIGUAL"/>
</dbReference>
<sequence length="191" mass="20561">MSEGKASTLVLLLVVVLSLVAFGFAIAAERRRSTGHITTDTLNNNITYCVYNSDIATGYGVGAFLFLLSSESLLMGVTKCMCFGSPLAPGGMRAWSIIYFISSWVTFLIAEACLIAGATKNAYHTKYRGYILAQNVSCESLRKGVFAAGAAFVVFTMILNVFFYINFVKATSQAARKTTRAQSSVGMTGYA</sequence>
<dbReference type="Pfam" id="PF06749">
    <property type="entry name" value="DUF1218"/>
    <property type="match status" value="1"/>
</dbReference>
<keyword evidence="3" id="KW-0732">Signal</keyword>
<keyword evidence="9" id="KW-1185">Reference proteome</keyword>
<keyword evidence="4 7" id="KW-1133">Transmembrane helix</keyword>
<feature type="transmembrane region" description="Helical" evidence="7">
    <location>
        <begin position="145"/>
        <end position="167"/>
    </location>
</feature>
<keyword evidence="2 7" id="KW-0812">Transmembrane</keyword>
<name>W1P8M2_AMBTC</name>
<evidence type="ECO:0000256" key="6">
    <source>
        <dbReference type="ARBA" id="ARBA00029467"/>
    </source>
</evidence>
<dbReference type="OrthoDB" id="2015495at2759"/>
<dbReference type="Proteomes" id="UP000017836">
    <property type="component" value="Unassembled WGS sequence"/>
</dbReference>
<organism evidence="8 9">
    <name type="scientific">Amborella trichopoda</name>
    <dbReference type="NCBI Taxonomy" id="13333"/>
    <lineage>
        <taxon>Eukaryota</taxon>
        <taxon>Viridiplantae</taxon>
        <taxon>Streptophyta</taxon>
        <taxon>Embryophyta</taxon>
        <taxon>Tracheophyta</taxon>
        <taxon>Spermatophyta</taxon>
        <taxon>Magnoliopsida</taxon>
        <taxon>Amborellales</taxon>
        <taxon>Amborellaceae</taxon>
        <taxon>Amborella</taxon>
    </lineage>
</organism>
<dbReference type="InterPro" id="IPR009606">
    <property type="entry name" value="DEAL/Modifying_wall_lignin1/2"/>
</dbReference>
<evidence type="ECO:0008006" key="10">
    <source>
        <dbReference type="Google" id="ProtNLM"/>
    </source>
</evidence>